<dbReference type="GO" id="GO:0006633">
    <property type="term" value="P:fatty acid biosynthetic process"/>
    <property type="evidence" value="ECO:0007669"/>
    <property type="project" value="UniProtKB-UniPathway"/>
</dbReference>
<dbReference type="Proteomes" id="UP000017862">
    <property type="component" value="Chromosome"/>
</dbReference>
<dbReference type="PROSITE" id="PS00188">
    <property type="entry name" value="BIOTIN"/>
    <property type="match status" value="1"/>
</dbReference>
<dbReference type="CDD" id="cd06850">
    <property type="entry name" value="biotinyl_domain"/>
    <property type="match status" value="1"/>
</dbReference>
<keyword evidence="13" id="KW-1185">Reference proteome</keyword>
<dbReference type="GO" id="GO:0003989">
    <property type="term" value="F:acetyl-CoA carboxylase activity"/>
    <property type="evidence" value="ECO:0007669"/>
    <property type="project" value="InterPro"/>
</dbReference>
<evidence type="ECO:0000256" key="7">
    <source>
        <dbReference type="ARBA" id="ARBA00023160"/>
    </source>
</evidence>
<evidence type="ECO:0000313" key="13">
    <source>
        <dbReference type="Proteomes" id="UP000017862"/>
    </source>
</evidence>
<sequence>MTDKKQKFNLAMIRNLANIINETNLTELEVDSDGTRIRLLRSQQKSNITGYCSQENEEYSLKTSSSSTEKVNEESKSNNTDQYPINNHMVNSPMVGTAYLASKPGASPFVEEGSLVTKGQTLLIIEAMKTMNHIVSPYAGKVHDITVKMDNL</sequence>
<dbReference type="InterPro" id="IPR000089">
    <property type="entry name" value="Biotin_lipoyl"/>
</dbReference>
<dbReference type="EMBL" id="CP006604">
    <property type="protein sequence ID" value="AHA28281.1"/>
    <property type="molecule type" value="Genomic_DNA"/>
</dbReference>
<dbReference type="HOGENOM" id="CLU_016733_3_1_5"/>
<feature type="region of interest" description="Disordered" evidence="10">
    <location>
        <begin position="56"/>
        <end position="86"/>
    </location>
</feature>
<dbReference type="eggNOG" id="COG0511">
    <property type="taxonomic scope" value="Bacteria"/>
</dbReference>
<dbReference type="KEGG" id="lar:lam_949"/>
<keyword evidence="5 9" id="KW-0276">Fatty acid metabolism</keyword>
<evidence type="ECO:0000256" key="1">
    <source>
        <dbReference type="ARBA" id="ARBA00003761"/>
    </source>
</evidence>
<evidence type="ECO:0000256" key="6">
    <source>
        <dbReference type="ARBA" id="ARBA00023098"/>
    </source>
</evidence>
<evidence type="ECO:0000313" key="12">
    <source>
        <dbReference type="EMBL" id="AHA28281.1"/>
    </source>
</evidence>
<proteinExistence type="predicted"/>
<dbReference type="Gene3D" id="2.40.50.100">
    <property type="match status" value="1"/>
</dbReference>
<comment type="function">
    <text evidence="1 9">This protein is a component of the acetyl coenzyme A carboxylase complex; first, biotin carboxylase catalyzes the carboxylation of the carrier protein and then the transcarboxylase transfers the carboxyl group to form malonyl-CoA.</text>
</comment>
<dbReference type="InterPro" id="IPR001249">
    <property type="entry name" value="AcCoA_biotinCC"/>
</dbReference>
<evidence type="ECO:0000256" key="2">
    <source>
        <dbReference type="ARBA" id="ARBA00005194"/>
    </source>
</evidence>
<dbReference type="PRINTS" id="PR01071">
    <property type="entry name" value="ACOABIOTINCC"/>
</dbReference>
<comment type="pathway">
    <text evidence="2 9">Lipid metabolism; fatty acid biosynthesis.</text>
</comment>
<keyword evidence="7 9" id="KW-0275">Fatty acid biosynthesis</keyword>
<dbReference type="PROSITE" id="PS50968">
    <property type="entry name" value="BIOTINYL_LIPOYL"/>
    <property type="match status" value="1"/>
</dbReference>
<accession>U6B8V0</accession>
<evidence type="ECO:0000256" key="10">
    <source>
        <dbReference type="SAM" id="MobiDB-lite"/>
    </source>
</evidence>
<feature type="compositionally biased region" description="Polar residues" evidence="10">
    <location>
        <begin position="77"/>
        <end position="86"/>
    </location>
</feature>
<dbReference type="InterPro" id="IPR011053">
    <property type="entry name" value="Single_hybrid_motif"/>
</dbReference>
<dbReference type="RefSeq" id="WP_023466394.1">
    <property type="nucleotide sequence ID" value="NC_022793.1"/>
</dbReference>
<dbReference type="PATRIC" id="fig|1261131.3.peg.910"/>
<evidence type="ECO:0000256" key="8">
    <source>
        <dbReference type="ARBA" id="ARBA00023267"/>
    </source>
</evidence>
<keyword evidence="8 9" id="KW-0092">Biotin</keyword>
<dbReference type="SUPFAM" id="SSF51230">
    <property type="entry name" value="Single hybrid motif"/>
    <property type="match status" value="1"/>
</dbReference>
<evidence type="ECO:0000259" key="11">
    <source>
        <dbReference type="PROSITE" id="PS50968"/>
    </source>
</evidence>
<gene>
    <name evidence="12" type="primary">accB</name>
    <name evidence="12" type="ORF">lam_949</name>
</gene>
<organism evidence="12 13">
    <name type="scientific">Candidatus Liberibacter americanus str. Sao Paulo</name>
    <dbReference type="NCBI Taxonomy" id="1261131"/>
    <lineage>
        <taxon>Bacteria</taxon>
        <taxon>Pseudomonadati</taxon>
        <taxon>Pseudomonadota</taxon>
        <taxon>Alphaproteobacteria</taxon>
        <taxon>Hyphomicrobiales</taxon>
        <taxon>Rhizobiaceae</taxon>
        <taxon>Liberibacter</taxon>
    </lineage>
</organism>
<feature type="domain" description="Lipoyl-binding" evidence="11">
    <location>
        <begin position="87"/>
        <end position="152"/>
    </location>
</feature>
<dbReference type="InterPro" id="IPR050709">
    <property type="entry name" value="Biotin_Carboxyl_Carrier/Decarb"/>
</dbReference>
<dbReference type="InterPro" id="IPR001882">
    <property type="entry name" value="Biotin_BS"/>
</dbReference>
<keyword evidence="6 9" id="KW-0443">Lipid metabolism</keyword>
<evidence type="ECO:0000256" key="9">
    <source>
        <dbReference type="RuleBase" id="RU364072"/>
    </source>
</evidence>
<dbReference type="Pfam" id="PF00364">
    <property type="entry name" value="Biotin_lipoyl"/>
    <property type="match status" value="1"/>
</dbReference>
<reference evidence="12 13" key="1">
    <citation type="journal article" date="2014" name="Mol. Plant Microbe Interact.">
        <title>The complete genome sequence of Candidatus Liberibacter americanus, associated with citrus Huanglongbing.</title>
        <authorList>
            <person name="Wulff N.A."/>
            <person name="Zhang S."/>
            <person name="Setubal J.C."/>
            <person name="Almeida N.F."/>
            <person name="Martins E.C."/>
            <person name="Harakava R."/>
            <person name="Kumar D."/>
            <person name="Rangel L.T."/>
            <person name="Foissac X."/>
            <person name="Bove J."/>
            <person name="Gabriel D.W."/>
        </authorList>
    </citation>
    <scope>NUCLEOTIDE SEQUENCE [LARGE SCALE GENOMIC DNA]</scope>
    <source>
        <strain evidence="12 13">Sao Paulo</strain>
    </source>
</reference>
<dbReference type="PANTHER" id="PTHR45266:SF3">
    <property type="entry name" value="OXALOACETATE DECARBOXYLASE ALPHA CHAIN"/>
    <property type="match status" value="1"/>
</dbReference>
<dbReference type="GO" id="GO:0009317">
    <property type="term" value="C:acetyl-CoA carboxylase complex"/>
    <property type="evidence" value="ECO:0007669"/>
    <property type="project" value="InterPro"/>
</dbReference>
<evidence type="ECO:0000256" key="5">
    <source>
        <dbReference type="ARBA" id="ARBA00022832"/>
    </source>
</evidence>
<protein>
    <recommendedName>
        <fullName evidence="3 9">Biotin carboxyl carrier protein of acetyl-CoA carboxylase</fullName>
    </recommendedName>
</protein>
<dbReference type="PANTHER" id="PTHR45266">
    <property type="entry name" value="OXALOACETATE DECARBOXYLASE ALPHA CHAIN"/>
    <property type="match status" value="1"/>
</dbReference>
<name>U6B8V0_9HYPH</name>
<keyword evidence="4 9" id="KW-0444">Lipid biosynthesis</keyword>
<evidence type="ECO:0000256" key="4">
    <source>
        <dbReference type="ARBA" id="ARBA00022516"/>
    </source>
</evidence>
<dbReference type="UniPathway" id="UPA00094"/>
<dbReference type="STRING" id="1261131.lam_949"/>
<dbReference type="AlphaFoldDB" id="U6B8V0"/>
<evidence type="ECO:0000256" key="3">
    <source>
        <dbReference type="ARBA" id="ARBA00017562"/>
    </source>
</evidence>